<dbReference type="Proteomes" id="UP000019275">
    <property type="component" value="Unassembled WGS sequence"/>
</dbReference>
<dbReference type="RefSeq" id="WP_051456075.1">
    <property type="nucleotide sequence ID" value="NZ_ARZX01000010.1"/>
</dbReference>
<dbReference type="EMBL" id="ARZX01000010">
    <property type="protein sequence ID" value="EWH13549.1"/>
    <property type="molecule type" value="Genomic_DNA"/>
</dbReference>
<protein>
    <recommendedName>
        <fullName evidence="1">DUF6268 domain-containing protein</fullName>
    </recommendedName>
</protein>
<name>A0ABN0RNT9_9FLAO</name>
<sequence length="293" mass="33883">MRYRYLLFVFYLCFVTATGQISDFARLEYKVLPRGNSNFGYSRARAAVNYPIELKNSNYLLLGLDYSNIEMSFDPEIAKFNTDIIQDFQMLEFNLAYIKKLKNDWRLGVRFTPGFSSNLGSKITFEDAVFAGDVVFINDKRDDTTIDKPYRLIVGVSYSQNRGISFPLPFISYYRKFHPKWSYNLGVPKSNLQYHISKKSRLKLVTELDGFTANIQEGLPVNNEEDLAKKINVSLILGGLRYEFKIKDHLELFCNFSGVLMETAELRNKDNDKVSTVDKKNTIYFGTGIRIKK</sequence>
<evidence type="ECO:0000313" key="3">
    <source>
        <dbReference type="Proteomes" id="UP000019275"/>
    </source>
</evidence>
<accession>A0ABN0RNT9</accession>
<evidence type="ECO:0000259" key="1">
    <source>
        <dbReference type="Pfam" id="PF19783"/>
    </source>
</evidence>
<organism evidence="2 3">
    <name type="scientific">Cellulophaga geojensis KL-A</name>
    <dbReference type="NCBI Taxonomy" id="1328323"/>
    <lineage>
        <taxon>Bacteria</taxon>
        <taxon>Pseudomonadati</taxon>
        <taxon>Bacteroidota</taxon>
        <taxon>Flavobacteriia</taxon>
        <taxon>Flavobacteriales</taxon>
        <taxon>Flavobacteriaceae</taxon>
        <taxon>Cellulophaga</taxon>
    </lineage>
</organism>
<dbReference type="InterPro" id="IPR046235">
    <property type="entry name" value="DUF6268"/>
</dbReference>
<feature type="domain" description="DUF6268" evidence="1">
    <location>
        <begin position="85"/>
        <end position="291"/>
    </location>
</feature>
<gene>
    <name evidence="2" type="ORF">KLA_09394</name>
</gene>
<evidence type="ECO:0000313" key="2">
    <source>
        <dbReference type="EMBL" id="EWH13549.1"/>
    </source>
</evidence>
<dbReference type="Pfam" id="PF19783">
    <property type="entry name" value="DUF6268"/>
    <property type="match status" value="1"/>
</dbReference>
<comment type="caution">
    <text evidence="2">The sequence shown here is derived from an EMBL/GenBank/DDBJ whole genome shotgun (WGS) entry which is preliminary data.</text>
</comment>
<reference evidence="2 3" key="1">
    <citation type="journal article" date="2014" name="Genome Announc.">
        <title>Draft Genome Sequence of the Carrageenan-Degrading Bacterium Cellulophaga sp. Strain KL-A, Isolated from Decaying Marine Algae.</title>
        <authorList>
            <person name="Shan D."/>
            <person name="Ying J."/>
            <person name="Li X."/>
            <person name="Gao Z."/>
            <person name="Wei G."/>
            <person name="Shao Z."/>
        </authorList>
    </citation>
    <scope>NUCLEOTIDE SEQUENCE [LARGE SCALE GENOMIC DNA]</scope>
    <source>
        <strain evidence="2 3">KL-A</strain>
    </source>
</reference>
<keyword evidence="3" id="KW-1185">Reference proteome</keyword>
<proteinExistence type="predicted"/>